<gene>
    <name evidence="2" type="ORF">AB1Y20_015947</name>
</gene>
<comment type="caution">
    <text evidence="2">The sequence shown here is derived from an EMBL/GenBank/DDBJ whole genome shotgun (WGS) entry which is preliminary data.</text>
</comment>
<dbReference type="Proteomes" id="UP001515480">
    <property type="component" value="Unassembled WGS sequence"/>
</dbReference>
<dbReference type="EMBL" id="JBGBPQ010000003">
    <property type="protein sequence ID" value="KAL1527272.1"/>
    <property type="molecule type" value="Genomic_DNA"/>
</dbReference>
<reference evidence="2 3" key="1">
    <citation type="journal article" date="2024" name="Science">
        <title>Giant polyketide synthase enzymes in the biosynthesis of giant marine polyether toxins.</title>
        <authorList>
            <person name="Fallon T.R."/>
            <person name="Shende V.V."/>
            <person name="Wierzbicki I.H."/>
            <person name="Pendleton A.L."/>
            <person name="Watervoot N.F."/>
            <person name="Auber R.P."/>
            <person name="Gonzalez D.J."/>
            <person name="Wisecaver J.H."/>
            <person name="Moore B.S."/>
        </authorList>
    </citation>
    <scope>NUCLEOTIDE SEQUENCE [LARGE SCALE GENOMIC DNA]</scope>
    <source>
        <strain evidence="2 3">12B1</strain>
    </source>
</reference>
<organism evidence="2 3">
    <name type="scientific">Prymnesium parvum</name>
    <name type="common">Toxic golden alga</name>
    <dbReference type="NCBI Taxonomy" id="97485"/>
    <lineage>
        <taxon>Eukaryota</taxon>
        <taxon>Haptista</taxon>
        <taxon>Haptophyta</taxon>
        <taxon>Prymnesiophyceae</taxon>
        <taxon>Prymnesiales</taxon>
        <taxon>Prymnesiaceae</taxon>
        <taxon>Prymnesium</taxon>
    </lineage>
</organism>
<protein>
    <submittedName>
        <fullName evidence="2">Uncharacterized protein</fullName>
    </submittedName>
</protein>
<name>A0AB34K1P0_PRYPA</name>
<evidence type="ECO:0000313" key="2">
    <source>
        <dbReference type="EMBL" id="KAL1527272.1"/>
    </source>
</evidence>
<feature type="region of interest" description="Disordered" evidence="1">
    <location>
        <begin position="444"/>
        <end position="467"/>
    </location>
</feature>
<keyword evidence="3" id="KW-1185">Reference proteome</keyword>
<evidence type="ECO:0000313" key="3">
    <source>
        <dbReference type="Proteomes" id="UP001515480"/>
    </source>
</evidence>
<evidence type="ECO:0000256" key="1">
    <source>
        <dbReference type="SAM" id="MobiDB-lite"/>
    </source>
</evidence>
<sequence length="467" mass="50341">MATTRCHAFARPDAEWRCAQFLLDLSPPLRSAPLPSPPLPSVHDGCDFVPFLQLDARRLRVGVADYALLRRDFAALRRLTAAQIDRWLVAQARWMRLTQLRDGAARGAMEEAAGATRPPLAAVPARLRDALVPARYGRAAILPAMSPALPETPIGLLDIKGNGAAAPVGVPADGRSHSVHHGLLLLDDAYSEFFSTALMEAALASAAGDETVVGAYAVLAIDGLLAGSNASWPWSRGPAGMIVRQARRRAGGFLTAPHWLAARVERLLHPFGLSLSTRPSPDVLEEEPAFGGVLLSDVQTAANGAIIDLHTMCILNSELAVLPRVPIGAWFRCGMDHNRGHLNHTRACAEGLARSRIFQGEPFTPSDRPALVYVLQMKLSSPASTFKTAGDSAFTRAWASLLPLHFREHVRESPARPDAVMEAKERAAAAALTHADLQQALSTLQNRTDNAWPRKTNCSADPDTRLS</sequence>
<dbReference type="AlphaFoldDB" id="A0AB34K1P0"/>
<accession>A0AB34K1P0</accession>
<proteinExistence type="predicted"/>